<dbReference type="VEuPathDB" id="FungiDB:PV07_00074"/>
<accession>A0A0D2CTF8</accession>
<protein>
    <submittedName>
        <fullName evidence="2">Uncharacterized protein</fullName>
    </submittedName>
</protein>
<organism evidence="2 3">
    <name type="scientific">Cladophialophora immunda</name>
    <dbReference type="NCBI Taxonomy" id="569365"/>
    <lineage>
        <taxon>Eukaryota</taxon>
        <taxon>Fungi</taxon>
        <taxon>Dikarya</taxon>
        <taxon>Ascomycota</taxon>
        <taxon>Pezizomycotina</taxon>
        <taxon>Eurotiomycetes</taxon>
        <taxon>Chaetothyriomycetidae</taxon>
        <taxon>Chaetothyriales</taxon>
        <taxon>Herpotrichiellaceae</taxon>
        <taxon>Cladophialophora</taxon>
    </lineage>
</organism>
<dbReference type="Proteomes" id="UP000054466">
    <property type="component" value="Unassembled WGS sequence"/>
</dbReference>
<gene>
    <name evidence="2" type="ORF">PV07_00074</name>
</gene>
<evidence type="ECO:0000313" key="3">
    <source>
        <dbReference type="Proteomes" id="UP000054466"/>
    </source>
</evidence>
<feature type="compositionally biased region" description="Polar residues" evidence="1">
    <location>
        <begin position="7"/>
        <end position="36"/>
    </location>
</feature>
<evidence type="ECO:0000256" key="1">
    <source>
        <dbReference type="SAM" id="MobiDB-lite"/>
    </source>
</evidence>
<dbReference type="HOGENOM" id="CLU_1796271_0_0_1"/>
<proteinExistence type="predicted"/>
<dbReference type="EMBL" id="KN847040">
    <property type="protein sequence ID" value="KIW33205.1"/>
    <property type="molecule type" value="Genomic_DNA"/>
</dbReference>
<evidence type="ECO:0000313" key="2">
    <source>
        <dbReference type="EMBL" id="KIW33205.1"/>
    </source>
</evidence>
<dbReference type="AlphaFoldDB" id="A0A0D2CTF8"/>
<sequence length="144" mass="16065">MSHWMQAKTQTHPSSRSQRTSDTPMASFQSSHSPDSAGNGGGFSRHLPGMRSRSSENSRLLFPRKSRSGMMISSLWKDVLAPSCFETLGKRAEALKVQLCINTVSWPPLSQWYMLTKELCFCPVPVLLGRDYLGLSFALFHPST</sequence>
<dbReference type="GeneID" id="27339268"/>
<keyword evidence="3" id="KW-1185">Reference proteome</keyword>
<reference evidence="2 3" key="1">
    <citation type="submission" date="2015-01" db="EMBL/GenBank/DDBJ databases">
        <title>The Genome Sequence of Cladophialophora immunda CBS83496.</title>
        <authorList>
            <consortium name="The Broad Institute Genomics Platform"/>
            <person name="Cuomo C."/>
            <person name="de Hoog S."/>
            <person name="Gorbushina A."/>
            <person name="Stielow B."/>
            <person name="Teixiera M."/>
            <person name="Abouelleil A."/>
            <person name="Chapman S.B."/>
            <person name="Priest M."/>
            <person name="Young S.K."/>
            <person name="Wortman J."/>
            <person name="Nusbaum C."/>
            <person name="Birren B."/>
        </authorList>
    </citation>
    <scope>NUCLEOTIDE SEQUENCE [LARGE SCALE GENOMIC DNA]</scope>
    <source>
        <strain evidence="2 3">CBS 83496</strain>
    </source>
</reference>
<feature type="region of interest" description="Disordered" evidence="1">
    <location>
        <begin position="1"/>
        <end position="62"/>
    </location>
</feature>
<name>A0A0D2CTF8_9EURO</name>
<dbReference type="RefSeq" id="XP_016253421.1">
    <property type="nucleotide sequence ID" value="XM_016386493.1"/>
</dbReference>